<reference evidence="3" key="1">
    <citation type="journal article" date="2011" name="PLoS Biol.">
        <title>Gene gain and loss during evolution of obligate parasitism in the white rust pathogen of Arabidopsis thaliana.</title>
        <authorList>
            <person name="Kemen E."/>
            <person name="Gardiner A."/>
            <person name="Schultz-Larsen T."/>
            <person name="Kemen A.C."/>
            <person name="Balmuth A.L."/>
            <person name="Robert-Seilaniantz A."/>
            <person name="Bailey K."/>
            <person name="Holub E."/>
            <person name="Studholme D.J."/>
            <person name="Maclean D."/>
            <person name="Jones J.D."/>
        </authorList>
    </citation>
    <scope>NUCLEOTIDE SEQUENCE</scope>
</reference>
<dbReference type="InterPro" id="IPR050656">
    <property type="entry name" value="PINX1"/>
</dbReference>
<dbReference type="GO" id="GO:0005730">
    <property type="term" value="C:nucleolus"/>
    <property type="evidence" value="ECO:0007669"/>
    <property type="project" value="TreeGrafter"/>
</dbReference>
<dbReference type="GO" id="GO:0003676">
    <property type="term" value="F:nucleic acid binding"/>
    <property type="evidence" value="ECO:0007669"/>
    <property type="project" value="InterPro"/>
</dbReference>
<dbReference type="SMART" id="SM00443">
    <property type="entry name" value="G_patch"/>
    <property type="match status" value="1"/>
</dbReference>
<sequence length="174" mass="19500">MSEINGTPVFGKKYLKTLQRMPNEAAACAVSDFALRQMQKMGWKEGKGLGKREEGVTCSIRVRKRDESVGIGYGVVSSNTKETQWWSNVYDTIASKVQIDCEEPKKKRKRKKKALKPVDKQPNDKNPEKQKIGWSTLTDEELLAATGGKLFGQRAYGSCLGKLRRVSTISNNKT</sequence>
<gene>
    <name evidence="3" type="primary">AlNc14C137G7133</name>
    <name evidence="3" type="ORF">ALNC14_080440</name>
</gene>
<dbReference type="PANTHER" id="PTHR23149:SF9">
    <property type="entry name" value="G PATCH DOMAIN-CONTAINING PROTEIN 4"/>
    <property type="match status" value="1"/>
</dbReference>
<evidence type="ECO:0000313" key="3">
    <source>
        <dbReference type="EMBL" id="CCA21901.1"/>
    </source>
</evidence>
<dbReference type="AlphaFoldDB" id="F0WKU4"/>
<protein>
    <submittedName>
        <fullName evidence="3">Uncharacterized protein AlNc14C137G7133</fullName>
    </submittedName>
</protein>
<dbReference type="PANTHER" id="PTHR23149">
    <property type="entry name" value="G PATCH DOMAIN CONTAINING PROTEIN"/>
    <property type="match status" value="1"/>
</dbReference>
<dbReference type="EMBL" id="FR824182">
    <property type="protein sequence ID" value="CCA21901.1"/>
    <property type="molecule type" value="Genomic_DNA"/>
</dbReference>
<reference evidence="3" key="2">
    <citation type="submission" date="2011-02" db="EMBL/GenBank/DDBJ databases">
        <authorList>
            <person name="MacLean D."/>
        </authorList>
    </citation>
    <scope>NUCLEOTIDE SEQUENCE</scope>
</reference>
<dbReference type="InterPro" id="IPR000467">
    <property type="entry name" value="G_patch_dom"/>
</dbReference>
<accession>F0WKU4</accession>
<feature type="compositionally biased region" description="Basic residues" evidence="1">
    <location>
        <begin position="106"/>
        <end position="115"/>
    </location>
</feature>
<evidence type="ECO:0000259" key="2">
    <source>
        <dbReference type="PROSITE" id="PS50174"/>
    </source>
</evidence>
<dbReference type="Pfam" id="PF01585">
    <property type="entry name" value="G-patch"/>
    <property type="match status" value="1"/>
</dbReference>
<name>F0WKU4_9STRA</name>
<feature type="domain" description="G-patch" evidence="2">
    <location>
        <begin position="30"/>
        <end position="76"/>
    </location>
</feature>
<dbReference type="PROSITE" id="PS50174">
    <property type="entry name" value="G_PATCH"/>
    <property type="match status" value="1"/>
</dbReference>
<proteinExistence type="predicted"/>
<dbReference type="HOGENOM" id="CLU_1542848_0_0_1"/>
<feature type="region of interest" description="Disordered" evidence="1">
    <location>
        <begin position="102"/>
        <end position="133"/>
    </location>
</feature>
<feature type="compositionally biased region" description="Basic and acidic residues" evidence="1">
    <location>
        <begin position="116"/>
        <end position="131"/>
    </location>
</feature>
<evidence type="ECO:0000256" key="1">
    <source>
        <dbReference type="SAM" id="MobiDB-lite"/>
    </source>
</evidence>
<organism evidence="3">
    <name type="scientific">Albugo laibachii Nc14</name>
    <dbReference type="NCBI Taxonomy" id="890382"/>
    <lineage>
        <taxon>Eukaryota</taxon>
        <taxon>Sar</taxon>
        <taxon>Stramenopiles</taxon>
        <taxon>Oomycota</taxon>
        <taxon>Peronosporomycetes</taxon>
        <taxon>Albuginales</taxon>
        <taxon>Albuginaceae</taxon>
        <taxon>Albugo</taxon>
    </lineage>
</organism>